<evidence type="ECO:0000256" key="1">
    <source>
        <dbReference type="ARBA" id="ARBA00004123"/>
    </source>
</evidence>
<dbReference type="FunFam" id="2.60.40.720:FF:000001">
    <property type="entry name" value="Runt-related transcription factor"/>
    <property type="match status" value="1"/>
</dbReference>
<dbReference type="SUPFAM" id="SSF49417">
    <property type="entry name" value="p53-like transcription factors"/>
    <property type="match status" value="1"/>
</dbReference>
<dbReference type="CTD" id="33051"/>
<feature type="region of interest" description="Disordered" evidence="5">
    <location>
        <begin position="1"/>
        <end position="31"/>
    </location>
</feature>
<dbReference type="GO" id="GO:0000981">
    <property type="term" value="F:DNA-binding transcription factor activity, RNA polymerase II-specific"/>
    <property type="evidence" value="ECO:0007669"/>
    <property type="project" value="TreeGrafter"/>
</dbReference>
<dbReference type="AlphaFoldDB" id="A0AAJ6ZVA1"/>
<accession>A0AAJ6ZVA1</accession>
<feature type="compositionally biased region" description="Polar residues" evidence="5">
    <location>
        <begin position="257"/>
        <end position="277"/>
    </location>
</feature>
<dbReference type="InterPro" id="IPR012346">
    <property type="entry name" value="p53/RUNT-type_TF_DNA-bd_sf"/>
</dbReference>
<gene>
    <name evidence="7" type="primary">LOC106126520</name>
</gene>
<dbReference type="KEGG" id="pxu:106126520"/>
<dbReference type="Pfam" id="PF00853">
    <property type="entry name" value="Runt"/>
    <property type="match status" value="1"/>
</dbReference>
<dbReference type="GO" id="GO:0001709">
    <property type="term" value="P:cell fate determination"/>
    <property type="evidence" value="ECO:0007669"/>
    <property type="project" value="UniProtKB-ARBA"/>
</dbReference>
<dbReference type="RefSeq" id="XP_013179686.1">
    <property type="nucleotide sequence ID" value="XM_013324232.1"/>
</dbReference>
<dbReference type="Proteomes" id="UP000694872">
    <property type="component" value="Unplaced"/>
</dbReference>
<dbReference type="Gene3D" id="2.60.40.720">
    <property type="match status" value="1"/>
</dbReference>
<dbReference type="InterPro" id="IPR008967">
    <property type="entry name" value="p53-like_TF_DNA-bd_sf"/>
</dbReference>
<evidence type="ECO:0000256" key="3">
    <source>
        <dbReference type="ARBA" id="ARBA00023163"/>
    </source>
</evidence>
<evidence type="ECO:0000259" key="6">
    <source>
        <dbReference type="PROSITE" id="PS51062"/>
    </source>
</evidence>
<keyword evidence="3" id="KW-0804">Transcription</keyword>
<protein>
    <submittedName>
        <fullName evidence="7">Runt-related transcription factor 3-like</fullName>
    </submittedName>
</protein>
<feature type="region of interest" description="Disordered" evidence="5">
    <location>
        <begin position="363"/>
        <end position="421"/>
    </location>
</feature>
<keyword evidence="2" id="KW-0805">Transcription regulation</keyword>
<keyword evidence="4" id="KW-0539">Nucleus</keyword>
<dbReference type="PANTHER" id="PTHR11950:SF48">
    <property type="entry name" value="RUNT RELATED B"/>
    <property type="match status" value="1"/>
</dbReference>
<dbReference type="InterPro" id="IPR000040">
    <property type="entry name" value="AML1_Runt"/>
</dbReference>
<organism evidence="7">
    <name type="scientific">Papilio xuthus</name>
    <name type="common">Asian swallowtail butterfly</name>
    <dbReference type="NCBI Taxonomy" id="66420"/>
    <lineage>
        <taxon>Eukaryota</taxon>
        <taxon>Metazoa</taxon>
        <taxon>Ecdysozoa</taxon>
        <taxon>Arthropoda</taxon>
        <taxon>Hexapoda</taxon>
        <taxon>Insecta</taxon>
        <taxon>Pterygota</taxon>
        <taxon>Neoptera</taxon>
        <taxon>Endopterygota</taxon>
        <taxon>Lepidoptera</taxon>
        <taxon>Glossata</taxon>
        <taxon>Ditrysia</taxon>
        <taxon>Papilionoidea</taxon>
        <taxon>Papilionidae</taxon>
        <taxon>Papilioninae</taxon>
        <taxon>Papilio</taxon>
    </lineage>
</organism>
<feature type="compositionally biased region" description="Basic and acidic residues" evidence="5">
    <location>
        <begin position="410"/>
        <end position="421"/>
    </location>
</feature>
<dbReference type="InterPro" id="IPR013524">
    <property type="entry name" value="Runt_dom"/>
</dbReference>
<name>A0AAJ6ZVA1_PAPXU</name>
<feature type="domain" description="Runt" evidence="6">
    <location>
        <begin position="42"/>
        <end position="170"/>
    </location>
</feature>
<reference evidence="7" key="1">
    <citation type="submission" date="2025-08" db="UniProtKB">
        <authorList>
            <consortium name="RefSeq"/>
        </authorList>
    </citation>
    <scope>IDENTIFICATION</scope>
</reference>
<feature type="region of interest" description="Disordered" evidence="5">
    <location>
        <begin position="240"/>
        <end position="314"/>
    </location>
</feature>
<evidence type="ECO:0000256" key="4">
    <source>
        <dbReference type="ARBA" id="ARBA00023242"/>
    </source>
</evidence>
<dbReference type="GO" id="GO:0005634">
    <property type="term" value="C:nucleus"/>
    <property type="evidence" value="ECO:0007669"/>
    <property type="project" value="UniProtKB-SubCell"/>
</dbReference>
<evidence type="ECO:0000256" key="2">
    <source>
        <dbReference type="ARBA" id="ARBA00023015"/>
    </source>
</evidence>
<comment type="subcellular location">
    <subcellularLocation>
        <location evidence="1">Nucleus</location>
    </subcellularLocation>
</comment>
<feature type="compositionally biased region" description="Low complexity" evidence="5">
    <location>
        <begin position="19"/>
        <end position="31"/>
    </location>
</feature>
<dbReference type="PRINTS" id="PR00967">
    <property type="entry name" value="ONCOGENEAML1"/>
</dbReference>
<dbReference type="PROSITE" id="PS51062">
    <property type="entry name" value="RUNT"/>
    <property type="match status" value="1"/>
</dbReference>
<dbReference type="PANTHER" id="PTHR11950">
    <property type="entry name" value="RUNT RELATED"/>
    <property type="match status" value="1"/>
</dbReference>
<evidence type="ECO:0000256" key="5">
    <source>
        <dbReference type="SAM" id="MobiDB-lite"/>
    </source>
</evidence>
<feature type="compositionally biased region" description="Polar residues" evidence="5">
    <location>
        <begin position="1"/>
        <end position="13"/>
    </location>
</feature>
<proteinExistence type="predicted"/>
<dbReference type="GO" id="GO:0000978">
    <property type="term" value="F:RNA polymerase II cis-regulatory region sequence-specific DNA binding"/>
    <property type="evidence" value="ECO:0007669"/>
    <property type="project" value="TreeGrafter"/>
</dbReference>
<dbReference type="GeneID" id="106126520"/>
<dbReference type="GO" id="GO:0005524">
    <property type="term" value="F:ATP binding"/>
    <property type="evidence" value="ECO:0007669"/>
    <property type="project" value="InterPro"/>
</dbReference>
<sequence length="421" mass="45363">MHLSSEVSSTTNGLGHEAPSSSYGGSGLPSQPLTAELLAERTLEGLLADHPGELVKTGCPHVVCTVLPPHWRSNKTLPVAFKVVALGDVGDGTLVTVRAGNDENCSAELRNCTAVMKNQVAKFNDLRFVGRSGRGKSFTLTIMLATSPPQVATYQKAIKVTVDGPREPRSKTRHHGFHPFHFGPRFAPDPLMGSLPFKLSGIAHQLAGLPGGEWGALSRHYPPPMLPSHAHFTPHVLPTAHTQLPHVPPPPHETEVASETPTTMNAHSTTSPATSRPGSRPGSPQDDDISVTASDSPPPDDRPGAFTSVRTRKPLQPLPAPSSLFHSALAAQLFLNSPLLPAPPAWLYSQLYGGYDWWLRPPPPQEDSGSSPDREDEGSSSISGMAKKRPASPEWPDQGIRTRSKSMITPERRPIDVWRPY</sequence>
<evidence type="ECO:0000313" key="7">
    <source>
        <dbReference type="RefSeq" id="XP_013179686.1"/>
    </source>
</evidence>